<accession>A0A1E3NL16</accession>
<proteinExistence type="predicted"/>
<protein>
    <submittedName>
        <fullName evidence="3">Uncharacterized protein</fullName>
    </submittedName>
</protein>
<keyword evidence="2" id="KW-0812">Transmembrane</keyword>
<dbReference type="EMBL" id="KV454003">
    <property type="protein sequence ID" value="ODQ46842.1"/>
    <property type="molecule type" value="Genomic_DNA"/>
</dbReference>
<evidence type="ECO:0000256" key="2">
    <source>
        <dbReference type="SAM" id="Phobius"/>
    </source>
</evidence>
<dbReference type="RefSeq" id="XP_019017955.1">
    <property type="nucleotide sequence ID" value="XM_019160100.1"/>
</dbReference>
<feature type="transmembrane region" description="Helical" evidence="2">
    <location>
        <begin position="52"/>
        <end position="78"/>
    </location>
</feature>
<keyword evidence="2" id="KW-1133">Transmembrane helix</keyword>
<organism evidence="3 4">
    <name type="scientific">Pichia membranifaciens NRRL Y-2026</name>
    <dbReference type="NCBI Taxonomy" id="763406"/>
    <lineage>
        <taxon>Eukaryota</taxon>
        <taxon>Fungi</taxon>
        <taxon>Dikarya</taxon>
        <taxon>Ascomycota</taxon>
        <taxon>Saccharomycotina</taxon>
        <taxon>Pichiomycetes</taxon>
        <taxon>Pichiales</taxon>
        <taxon>Pichiaceae</taxon>
        <taxon>Pichia</taxon>
    </lineage>
</organism>
<evidence type="ECO:0000313" key="3">
    <source>
        <dbReference type="EMBL" id="ODQ46842.1"/>
    </source>
</evidence>
<feature type="region of interest" description="Disordered" evidence="1">
    <location>
        <begin position="213"/>
        <end position="235"/>
    </location>
</feature>
<dbReference type="AlphaFoldDB" id="A0A1E3NL16"/>
<gene>
    <name evidence="3" type="ORF">PICMEDRAFT_137091</name>
</gene>
<name>A0A1E3NL16_9ASCO</name>
<evidence type="ECO:0000256" key="1">
    <source>
        <dbReference type="SAM" id="MobiDB-lite"/>
    </source>
</evidence>
<reference evidence="3 4" key="1">
    <citation type="journal article" date="2016" name="Proc. Natl. Acad. Sci. U.S.A.">
        <title>Comparative genomics of biotechnologically important yeasts.</title>
        <authorList>
            <person name="Riley R."/>
            <person name="Haridas S."/>
            <person name="Wolfe K.H."/>
            <person name="Lopes M.R."/>
            <person name="Hittinger C.T."/>
            <person name="Goeker M."/>
            <person name="Salamov A.A."/>
            <person name="Wisecaver J.H."/>
            <person name="Long T.M."/>
            <person name="Calvey C.H."/>
            <person name="Aerts A.L."/>
            <person name="Barry K.W."/>
            <person name="Choi C."/>
            <person name="Clum A."/>
            <person name="Coughlan A.Y."/>
            <person name="Deshpande S."/>
            <person name="Douglass A.P."/>
            <person name="Hanson S.J."/>
            <person name="Klenk H.-P."/>
            <person name="LaButti K.M."/>
            <person name="Lapidus A."/>
            <person name="Lindquist E.A."/>
            <person name="Lipzen A.M."/>
            <person name="Meier-Kolthoff J.P."/>
            <person name="Ohm R.A."/>
            <person name="Otillar R.P."/>
            <person name="Pangilinan J.L."/>
            <person name="Peng Y."/>
            <person name="Rokas A."/>
            <person name="Rosa C.A."/>
            <person name="Scheuner C."/>
            <person name="Sibirny A.A."/>
            <person name="Slot J.C."/>
            <person name="Stielow J.B."/>
            <person name="Sun H."/>
            <person name="Kurtzman C.P."/>
            <person name="Blackwell M."/>
            <person name="Grigoriev I.V."/>
            <person name="Jeffries T.W."/>
        </authorList>
    </citation>
    <scope>NUCLEOTIDE SEQUENCE [LARGE SCALE GENOMIC DNA]</scope>
    <source>
        <strain evidence="3 4">NRRL Y-2026</strain>
    </source>
</reference>
<keyword evidence="4" id="KW-1185">Reference proteome</keyword>
<keyword evidence="2" id="KW-0472">Membrane</keyword>
<dbReference type="GeneID" id="30176787"/>
<sequence>MQCQGGILRRGVDVARSAVCVQRGRRGVHGGCCGCSSFLQTGWQVSRYVCSVLSLCSLALCSRFVLYALWFFAFWLCLTERRTIVLRCCWVRRGPCGNKCCAGVSVERCSFCCPSLSRPPAPLLPPHAIFTAVSLSLSLSVRPSLPPSPPPLPLSSPPAGAGANPGEKRLWADRLKMLSDFCRCSAISADAQRFSVAPSGFRIRNGGCPFRGRARSSRRRGIKGEQFPGSDFSPLGSGDRSGANCLFHVYCGV</sequence>
<dbReference type="Proteomes" id="UP000094455">
    <property type="component" value="Unassembled WGS sequence"/>
</dbReference>
<evidence type="ECO:0000313" key="4">
    <source>
        <dbReference type="Proteomes" id="UP000094455"/>
    </source>
</evidence>